<accession>A0A3S9Q058</accession>
<dbReference type="SUPFAM" id="SSF54211">
    <property type="entry name" value="Ribosomal protein S5 domain 2-like"/>
    <property type="match status" value="1"/>
</dbReference>
<dbReference type="PRINTS" id="PR00959">
    <property type="entry name" value="MEVGALKINASE"/>
</dbReference>
<dbReference type="Proteomes" id="UP000280344">
    <property type="component" value="Chromosome"/>
</dbReference>
<evidence type="ECO:0000259" key="7">
    <source>
        <dbReference type="Pfam" id="PF00288"/>
    </source>
</evidence>
<keyword evidence="5 9" id="KW-0418">Kinase</keyword>
<dbReference type="Pfam" id="PF08544">
    <property type="entry name" value="GHMP_kinases_C"/>
    <property type="match status" value="1"/>
</dbReference>
<dbReference type="OrthoDB" id="1522677at2"/>
<dbReference type="Pfam" id="PF00288">
    <property type="entry name" value="GHMP_kinases_N"/>
    <property type="match status" value="1"/>
</dbReference>
<reference evidence="9 10" key="1">
    <citation type="submission" date="2018-12" db="EMBL/GenBank/DDBJ databases">
        <title>Complete genome sequence of Flaviflexus sp. H23T48.</title>
        <authorList>
            <person name="Bae J.-W."/>
            <person name="Lee J.-Y."/>
        </authorList>
    </citation>
    <scope>NUCLEOTIDE SEQUENCE [LARGE SCALE GENOMIC DNA]</scope>
    <source>
        <strain evidence="9 10">H23T48</strain>
    </source>
</reference>
<dbReference type="EC" id="2.7.4.2" evidence="2"/>
<dbReference type="InterPro" id="IPR005917">
    <property type="entry name" value="Pmev_kinase_bact"/>
</dbReference>
<keyword evidence="6" id="KW-0067">ATP-binding</keyword>
<keyword evidence="10" id="KW-1185">Reference proteome</keyword>
<dbReference type="SUPFAM" id="SSF55060">
    <property type="entry name" value="GHMP Kinase, C-terminal domain"/>
    <property type="match status" value="1"/>
</dbReference>
<dbReference type="InterPro" id="IPR006204">
    <property type="entry name" value="GHMP_kinase_N_dom"/>
</dbReference>
<dbReference type="InterPro" id="IPR014721">
    <property type="entry name" value="Ribsml_uS5_D2-typ_fold_subgr"/>
</dbReference>
<dbReference type="InterPro" id="IPR020568">
    <property type="entry name" value="Ribosomal_Su5_D2-typ_SF"/>
</dbReference>
<evidence type="ECO:0000256" key="4">
    <source>
        <dbReference type="ARBA" id="ARBA00022741"/>
    </source>
</evidence>
<dbReference type="Gene3D" id="3.30.70.890">
    <property type="entry name" value="GHMP kinase, C-terminal domain"/>
    <property type="match status" value="1"/>
</dbReference>
<dbReference type="RefSeq" id="WP_126704750.1">
    <property type="nucleotide sequence ID" value="NZ_CP034593.1"/>
</dbReference>
<dbReference type="PANTHER" id="PTHR31814">
    <property type="match status" value="1"/>
</dbReference>
<evidence type="ECO:0000313" key="9">
    <source>
        <dbReference type="EMBL" id="AZQ77948.1"/>
    </source>
</evidence>
<dbReference type="PANTHER" id="PTHR31814:SF2">
    <property type="entry name" value="PHOSPHOMEVALONATE KINASE"/>
    <property type="match status" value="1"/>
</dbReference>
<evidence type="ECO:0000256" key="3">
    <source>
        <dbReference type="ARBA" id="ARBA00022679"/>
    </source>
</evidence>
<evidence type="ECO:0000313" key="10">
    <source>
        <dbReference type="Proteomes" id="UP000280344"/>
    </source>
</evidence>
<dbReference type="NCBIfam" id="TIGR01220">
    <property type="entry name" value="Pmev_kin_Gr_pos"/>
    <property type="match status" value="1"/>
</dbReference>
<feature type="domain" description="GHMP kinase C-terminal" evidence="8">
    <location>
        <begin position="259"/>
        <end position="343"/>
    </location>
</feature>
<keyword evidence="3 9" id="KW-0808">Transferase</keyword>
<dbReference type="GO" id="GO:0004631">
    <property type="term" value="F:phosphomevalonate kinase activity"/>
    <property type="evidence" value="ECO:0007669"/>
    <property type="project" value="UniProtKB-EC"/>
</dbReference>
<dbReference type="UniPathway" id="UPA00057">
    <property type="reaction ID" value="UER00099"/>
</dbReference>
<dbReference type="AlphaFoldDB" id="A0A3S9Q058"/>
<evidence type="ECO:0000256" key="6">
    <source>
        <dbReference type="ARBA" id="ARBA00022840"/>
    </source>
</evidence>
<dbReference type="Gene3D" id="3.30.230.10">
    <property type="match status" value="1"/>
</dbReference>
<evidence type="ECO:0000256" key="1">
    <source>
        <dbReference type="ARBA" id="ARBA00005017"/>
    </source>
</evidence>
<dbReference type="EMBL" id="CP034593">
    <property type="protein sequence ID" value="AZQ77948.1"/>
    <property type="molecule type" value="Genomic_DNA"/>
</dbReference>
<gene>
    <name evidence="9" type="ORF">EJ997_11970</name>
</gene>
<dbReference type="InterPro" id="IPR035102">
    <property type="entry name" value="Phosphomevalonate_kinase"/>
</dbReference>
<name>A0A3S9Q058_9ACTO</name>
<evidence type="ECO:0000256" key="2">
    <source>
        <dbReference type="ARBA" id="ARBA00012958"/>
    </source>
</evidence>
<dbReference type="GO" id="GO:0019287">
    <property type="term" value="P:isopentenyl diphosphate biosynthetic process, mevalonate pathway"/>
    <property type="evidence" value="ECO:0007669"/>
    <property type="project" value="UniProtKB-UniPathway"/>
</dbReference>
<dbReference type="InterPro" id="IPR013750">
    <property type="entry name" value="GHMP_kinase_C_dom"/>
</dbReference>
<dbReference type="KEGG" id="flh:EJ997_11970"/>
<protein>
    <recommendedName>
        <fullName evidence="2">phosphomevalonate kinase</fullName>
        <ecNumber evidence="2">2.7.4.2</ecNumber>
    </recommendedName>
</protein>
<dbReference type="GO" id="GO:0005524">
    <property type="term" value="F:ATP binding"/>
    <property type="evidence" value="ECO:0007669"/>
    <property type="project" value="UniProtKB-KW"/>
</dbReference>
<dbReference type="InterPro" id="IPR036554">
    <property type="entry name" value="GHMP_kinase_C_sf"/>
</dbReference>
<evidence type="ECO:0000259" key="8">
    <source>
        <dbReference type="Pfam" id="PF08544"/>
    </source>
</evidence>
<evidence type="ECO:0000256" key="5">
    <source>
        <dbReference type="ARBA" id="ARBA00022777"/>
    </source>
</evidence>
<keyword evidence="4" id="KW-0547">Nucleotide-binding</keyword>
<proteinExistence type="predicted"/>
<sequence>MTVVAKAPGKLFIAGEYAVVEPGYPAVLVAVNRFITVTLTESENRGRIHSSEYGMPVEWRRDTSGQVVVESQVDYVISVISTVERIREERGVAPAYFDLSIESELDDADGQKFGLGSSAAVVVATVSAMNTFYGLELTDLERFKLALLATIEISPRASGGDIAASTYGGWIAYSSPDRESLRSFAETHSVTELLEADGWRPFAVRRLHTPPSISLQVGWTGSPASTAALVGSVKKASPKDSPDYETFLQSSKRCVGQLVSALQADDLEGVTNLLMIARQNLLDLEASSGILIETDKLSLLCDIAERYGATGKPSGAGGGDCGIALIDSDLPVDSMLEEWSSNGIRPLNLMVEELS</sequence>
<organism evidence="9 10">
    <name type="scientific">Flaviflexus ciconiae</name>
    <dbReference type="NCBI Taxonomy" id="2496867"/>
    <lineage>
        <taxon>Bacteria</taxon>
        <taxon>Bacillati</taxon>
        <taxon>Actinomycetota</taxon>
        <taxon>Actinomycetes</taxon>
        <taxon>Actinomycetales</taxon>
        <taxon>Actinomycetaceae</taxon>
        <taxon>Flaviflexus</taxon>
    </lineage>
</organism>
<feature type="domain" description="GHMP kinase N-terminal" evidence="7">
    <location>
        <begin position="79"/>
        <end position="169"/>
    </location>
</feature>
<comment type="pathway">
    <text evidence="1">Isoprenoid biosynthesis; isopentenyl diphosphate biosynthesis via mevalonate pathway; isopentenyl diphosphate from (R)-mevalonate: step 2/3.</text>
</comment>